<keyword evidence="4" id="KW-0812">Transmembrane</keyword>
<keyword evidence="8" id="KW-1185">Reference proteome</keyword>
<dbReference type="InterPro" id="IPR036869">
    <property type="entry name" value="J_dom_sf"/>
</dbReference>
<feature type="transmembrane region" description="Helical" evidence="4">
    <location>
        <begin position="205"/>
        <end position="225"/>
    </location>
</feature>
<dbReference type="Proteomes" id="UP001157137">
    <property type="component" value="Unassembled WGS sequence"/>
</dbReference>
<dbReference type="PRINTS" id="PR00625">
    <property type="entry name" value="JDOMAIN"/>
</dbReference>
<dbReference type="PROSITE" id="PS50076">
    <property type="entry name" value="DNAJ_2"/>
    <property type="match status" value="1"/>
</dbReference>
<reference evidence="7" key="1">
    <citation type="submission" date="2016-10" db="EMBL/GenBank/DDBJ databases">
        <authorList>
            <person name="de Groot N.N."/>
        </authorList>
    </citation>
    <scope>NUCLEOTIDE SEQUENCE [LARGE SCALE GENOMIC DNA]</scope>
    <source>
        <strain evidence="7">DSM 12489</strain>
    </source>
</reference>
<feature type="domain" description="J" evidence="5">
    <location>
        <begin position="39"/>
        <end position="104"/>
    </location>
</feature>
<dbReference type="SUPFAM" id="SSF46565">
    <property type="entry name" value="Chaperone J-domain"/>
    <property type="match status" value="1"/>
</dbReference>
<name>A0A1H2Y8Z0_9BACL</name>
<evidence type="ECO:0000256" key="2">
    <source>
        <dbReference type="ARBA" id="ARBA00023016"/>
    </source>
</evidence>
<dbReference type="EMBL" id="FNOJ01000030">
    <property type="protein sequence ID" value="SDX01607.1"/>
    <property type="molecule type" value="Genomic_DNA"/>
</dbReference>
<dbReference type="InterPro" id="IPR001623">
    <property type="entry name" value="DnaJ_domain"/>
</dbReference>
<dbReference type="PROSITE" id="PS00636">
    <property type="entry name" value="DNAJ_1"/>
    <property type="match status" value="1"/>
</dbReference>
<evidence type="ECO:0000313" key="6">
    <source>
        <dbReference type="EMBL" id="GLV14725.1"/>
    </source>
</evidence>
<dbReference type="RefSeq" id="WP_284227843.1">
    <property type="nucleotide sequence ID" value="NZ_BSRA01000016.1"/>
</dbReference>
<feature type="transmembrane region" description="Helical" evidence="4">
    <location>
        <begin position="176"/>
        <end position="198"/>
    </location>
</feature>
<keyword evidence="4" id="KW-0472">Membrane</keyword>
<dbReference type="CDD" id="cd06257">
    <property type="entry name" value="DnaJ"/>
    <property type="match status" value="1"/>
</dbReference>
<dbReference type="SMART" id="SM00271">
    <property type="entry name" value="DnaJ"/>
    <property type="match status" value="1"/>
</dbReference>
<feature type="compositionally biased region" description="Polar residues" evidence="3">
    <location>
        <begin position="104"/>
        <end position="115"/>
    </location>
</feature>
<gene>
    <name evidence="6" type="ORF">Heshes_24090</name>
    <name evidence="7" type="ORF">SAMN04489725_1309</name>
</gene>
<evidence type="ECO:0000256" key="3">
    <source>
        <dbReference type="SAM" id="MobiDB-lite"/>
    </source>
</evidence>
<feature type="region of interest" description="Disordered" evidence="3">
    <location>
        <begin position="104"/>
        <end position="153"/>
    </location>
</feature>
<dbReference type="PANTHER" id="PTHR44240:SF10">
    <property type="entry name" value="J DOMAIN-CONTAINING PROTEIN"/>
    <property type="match status" value="1"/>
</dbReference>
<organism evidence="7 8">
    <name type="scientific">Alicyclobacillus hesperidum</name>
    <dbReference type="NCBI Taxonomy" id="89784"/>
    <lineage>
        <taxon>Bacteria</taxon>
        <taxon>Bacillati</taxon>
        <taxon>Bacillota</taxon>
        <taxon>Bacilli</taxon>
        <taxon>Bacillales</taxon>
        <taxon>Alicyclobacillaceae</taxon>
        <taxon>Alicyclobacillus</taxon>
    </lineage>
</organism>
<feature type="compositionally biased region" description="Basic residues" evidence="3">
    <location>
        <begin position="127"/>
        <end position="138"/>
    </location>
</feature>
<evidence type="ECO:0000313" key="7">
    <source>
        <dbReference type="EMBL" id="SDX01607.1"/>
    </source>
</evidence>
<dbReference type="STRING" id="89784.SAMN04489725_1309"/>
<sequence length="234" mass="25442">MGDTVVFKQCASCRTTNRIRVESGLSCRCGKCGSPIALTHYEVLGIPSSASASEIKAAYRRAAKTWHPDVHPDRAFAERQFRKIAQAFSILSDPRMREQYDLSLTASTGATNAPSDGSRVKDTKARSTTHKPKEHRKQTRTEGKTQASDSAKPHGPIWRRYNWGTAQMPSPTQRNWLGYALAGVGAFTTLTISGAIFTGLFGSKLALVILLGLAMVGALQLLYLLTKLGVDSEA</sequence>
<evidence type="ECO:0000259" key="5">
    <source>
        <dbReference type="PROSITE" id="PS50076"/>
    </source>
</evidence>
<dbReference type="InterPro" id="IPR052276">
    <property type="entry name" value="Diphthamide-biosynth_chaperone"/>
</dbReference>
<proteinExistence type="predicted"/>
<dbReference type="Proteomes" id="UP000182589">
    <property type="component" value="Unassembled WGS sequence"/>
</dbReference>
<dbReference type="EMBL" id="BSRA01000016">
    <property type="protein sequence ID" value="GLV14725.1"/>
    <property type="molecule type" value="Genomic_DNA"/>
</dbReference>
<dbReference type="PANTHER" id="PTHR44240">
    <property type="entry name" value="DNAJ DOMAIN (PROKARYOTIC HEAT SHOCK PROTEIN)-RELATED"/>
    <property type="match status" value="1"/>
</dbReference>
<dbReference type="AlphaFoldDB" id="A0A1H2Y8Z0"/>
<keyword evidence="4" id="KW-1133">Transmembrane helix</keyword>
<keyword evidence="1" id="KW-0235">DNA replication</keyword>
<dbReference type="Gene3D" id="1.10.287.110">
    <property type="entry name" value="DnaJ domain"/>
    <property type="match status" value="1"/>
</dbReference>
<reference evidence="6" key="3">
    <citation type="submission" date="2023-02" db="EMBL/GenBank/DDBJ databases">
        <title>Proposal of a novel subspecies: Alicyclobacillus hesperidum subspecies aegle.</title>
        <authorList>
            <person name="Goto K."/>
            <person name="Fujii T."/>
            <person name="Yasui K."/>
            <person name="Mochida K."/>
            <person name="Kato-Tanaka Y."/>
            <person name="Morohoshi S."/>
            <person name="An S.Y."/>
            <person name="Kasai H."/>
            <person name="Yokota A."/>
        </authorList>
    </citation>
    <scope>NUCLEOTIDE SEQUENCE</scope>
    <source>
        <strain evidence="6">DSM 12766</strain>
    </source>
</reference>
<dbReference type="GO" id="GO:0006260">
    <property type="term" value="P:DNA replication"/>
    <property type="evidence" value="ECO:0007669"/>
    <property type="project" value="UniProtKB-KW"/>
</dbReference>
<evidence type="ECO:0000256" key="4">
    <source>
        <dbReference type="SAM" id="Phobius"/>
    </source>
</evidence>
<evidence type="ECO:0000313" key="8">
    <source>
        <dbReference type="Proteomes" id="UP000182589"/>
    </source>
</evidence>
<accession>A0A1H2Y8Z0</accession>
<evidence type="ECO:0000256" key="1">
    <source>
        <dbReference type="ARBA" id="ARBA00022705"/>
    </source>
</evidence>
<reference evidence="8" key="2">
    <citation type="submission" date="2016-10" db="EMBL/GenBank/DDBJ databases">
        <authorList>
            <person name="Varghese N."/>
        </authorList>
    </citation>
    <scope>NUCLEOTIDE SEQUENCE [LARGE SCALE GENOMIC DNA]</scope>
    <source>
        <strain evidence="8">DSM 12489</strain>
    </source>
</reference>
<dbReference type="Pfam" id="PF00226">
    <property type="entry name" value="DnaJ"/>
    <property type="match status" value="1"/>
</dbReference>
<dbReference type="InterPro" id="IPR018253">
    <property type="entry name" value="DnaJ_domain_CS"/>
</dbReference>
<protein>
    <submittedName>
        <fullName evidence="7">DnaJ domain-containing protein</fullName>
    </submittedName>
</protein>
<keyword evidence="2" id="KW-0346">Stress response</keyword>